<feature type="compositionally biased region" description="Acidic residues" evidence="1">
    <location>
        <begin position="1492"/>
        <end position="1507"/>
    </location>
</feature>
<feature type="compositionally biased region" description="Gly residues" evidence="1">
    <location>
        <begin position="1508"/>
        <end position="1521"/>
    </location>
</feature>
<reference evidence="3" key="1">
    <citation type="journal article" date="2023" name="Mol. Phylogenet. Evol.">
        <title>Genome-scale phylogeny and comparative genomics of the fungal order Sordariales.</title>
        <authorList>
            <person name="Hensen N."/>
            <person name="Bonometti L."/>
            <person name="Westerberg I."/>
            <person name="Brannstrom I.O."/>
            <person name="Guillou S."/>
            <person name="Cros-Aarteil S."/>
            <person name="Calhoun S."/>
            <person name="Haridas S."/>
            <person name="Kuo A."/>
            <person name="Mondo S."/>
            <person name="Pangilinan J."/>
            <person name="Riley R."/>
            <person name="LaButti K."/>
            <person name="Andreopoulos B."/>
            <person name="Lipzen A."/>
            <person name="Chen C."/>
            <person name="Yan M."/>
            <person name="Daum C."/>
            <person name="Ng V."/>
            <person name="Clum A."/>
            <person name="Steindorff A."/>
            <person name="Ohm R.A."/>
            <person name="Martin F."/>
            <person name="Silar P."/>
            <person name="Natvig D.O."/>
            <person name="Lalanne C."/>
            <person name="Gautier V."/>
            <person name="Ament-Velasquez S.L."/>
            <person name="Kruys A."/>
            <person name="Hutchinson M.I."/>
            <person name="Powell A.J."/>
            <person name="Barry K."/>
            <person name="Miller A.N."/>
            <person name="Grigoriev I.V."/>
            <person name="Debuchy R."/>
            <person name="Gladieux P."/>
            <person name="Hiltunen Thoren M."/>
            <person name="Johannesson H."/>
        </authorList>
    </citation>
    <scope>NUCLEOTIDE SEQUENCE</scope>
    <source>
        <strain evidence="3">CBS 955.72</strain>
    </source>
</reference>
<name>A0AAJ0HMW7_9PEZI</name>
<keyword evidence="4" id="KW-1185">Reference proteome</keyword>
<dbReference type="Pfam" id="PF05183">
    <property type="entry name" value="RdRP"/>
    <property type="match status" value="1"/>
</dbReference>
<protein>
    <submittedName>
        <fullName evidence="3">RNA dependent RNA polymerase-domain-containing protein</fullName>
    </submittedName>
</protein>
<accession>A0AAJ0HMW7</accession>
<dbReference type="EMBL" id="JAUIQD010000003">
    <property type="protein sequence ID" value="KAK3357827.1"/>
    <property type="molecule type" value="Genomic_DNA"/>
</dbReference>
<feature type="compositionally biased region" description="Polar residues" evidence="1">
    <location>
        <begin position="445"/>
        <end position="455"/>
    </location>
</feature>
<feature type="compositionally biased region" description="Polar residues" evidence="1">
    <location>
        <begin position="287"/>
        <end position="335"/>
    </location>
</feature>
<comment type="caution">
    <text evidence="3">The sequence shown here is derived from an EMBL/GenBank/DDBJ whole genome shotgun (WGS) entry which is preliminary data.</text>
</comment>
<dbReference type="InterPro" id="IPR007855">
    <property type="entry name" value="RDRP"/>
</dbReference>
<evidence type="ECO:0000256" key="1">
    <source>
        <dbReference type="SAM" id="MobiDB-lite"/>
    </source>
</evidence>
<dbReference type="GO" id="GO:0003968">
    <property type="term" value="F:RNA-directed RNA polymerase activity"/>
    <property type="evidence" value="ECO:0007669"/>
    <property type="project" value="UniProtKB-KW"/>
</dbReference>
<dbReference type="PANTHER" id="PTHR23079">
    <property type="entry name" value="RNA-DEPENDENT RNA POLYMERASE"/>
    <property type="match status" value="1"/>
</dbReference>
<reference evidence="3" key="2">
    <citation type="submission" date="2023-06" db="EMBL/GenBank/DDBJ databases">
        <authorList>
            <consortium name="Lawrence Berkeley National Laboratory"/>
            <person name="Haridas S."/>
            <person name="Hensen N."/>
            <person name="Bonometti L."/>
            <person name="Westerberg I."/>
            <person name="Brannstrom I.O."/>
            <person name="Guillou S."/>
            <person name="Cros-Aarteil S."/>
            <person name="Calhoun S."/>
            <person name="Kuo A."/>
            <person name="Mondo S."/>
            <person name="Pangilinan J."/>
            <person name="Riley R."/>
            <person name="Labutti K."/>
            <person name="Andreopoulos B."/>
            <person name="Lipzen A."/>
            <person name="Chen C."/>
            <person name="Yanf M."/>
            <person name="Daum C."/>
            <person name="Ng V."/>
            <person name="Clum A."/>
            <person name="Steindorff A."/>
            <person name="Ohm R."/>
            <person name="Martin F."/>
            <person name="Silar P."/>
            <person name="Natvig D."/>
            <person name="Lalanne C."/>
            <person name="Gautier V."/>
            <person name="Ament-Velasquez S.L."/>
            <person name="Kruys A."/>
            <person name="Hutchinson M.I."/>
            <person name="Powell A.J."/>
            <person name="Barry K."/>
            <person name="Miller A.N."/>
            <person name="Grigoriev I.V."/>
            <person name="Debuchy R."/>
            <person name="Gladieux P."/>
            <person name="Thoren M.H."/>
            <person name="Johannesson H."/>
        </authorList>
    </citation>
    <scope>NUCLEOTIDE SEQUENCE</scope>
    <source>
        <strain evidence="3">CBS 955.72</strain>
    </source>
</reference>
<feature type="compositionally biased region" description="Low complexity" evidence="1">
    <location>
        <begin position="435"/>
        <end position="444"/>
    </location>
</feature>
<feature type="compositionally biased region" description="Low complexity" evidence="1">
    <location>
        <begin position="157"/>
        <end position="171"/>
    </location>
</feature>
<feature type="compositionally biased region" description="Basic and acidic residues" evidence="1">
    <location>
        <begin position="250"/>
        <end position="259"/>
    </location>
</feature>
<dbReference type="PANTHER" id="PTHR23079:SF14">
    <property type="entry name" value="RNA-DEPENDENT RNA POLYMERASE"/>
    <property type="match status" value="1"/>
</dbReference>
<proteinExistence type="predicted"/>
<feature type="domain" description="RDRP core" evidence="2">
    <location>
        <begin position="588"/>
        <end position="1243"/>
    </location>
</feature>
<evidence type="ECO:0000313" key="3">
    <source>
        <dbReference type="EMBL" id="KAK3357827.1"/>
    </source>
</evidence>
<feature type="region of interest" description="Disordered" evidence="1">
    <location>
        <begin position="1322"/>
        <end position="1349"/>
    </location>
</feature>
<feature type="region of interest" description="Disordered" evidence="1">
    <location>
        <begin position="138"/>
        <end position="341"/>
    </location>
</feature>
<dbReference type="Proteomes" id="UP001275084">
    <property type="component" value="Unassembled WGS sequence"/>
</dbReference>
<evidence type="ECO:0000313" key="4">
    <source>
        <dbReference type="Proteomes" id="UP001275084"/>
    </source>
</evidence>
<gene>
    <name evidence="3" type="ORF">B0T25DRAFT_567077</name>
</gene>
<organism evidence="3 4">
    <name type="scientific">Lasiosphaeria hispida</name>
    <dbReference type="NCBI Taxonomy" id="260671"/>
    <lineage>
        <taxon>Eukaryota</taxon>
        <taxon>Fungi</taxon>
        <taxon>Dikarya</taxon>
        <taxon>Ascomycota</taxon>
        <taxon>Pezizomycotina</taxon>
        <taxon>Sordariomycetes</taxon>
        <taxon>Sordariomycetidae</taxon>
        <taxon>Sordariales</taxon>
        <taxon>Lasiosphaeriaceae</taxon>
        <taxon>Lasiosphaeria</taxon>
    </lineage>
</organism>
<dbReference type="GO" id="GO:0031380">
    <property type="term" value="C:nuclear RNA-directed RNA polymerase complex"/>
    <property type="evidence" value="ECO:0007669"/>
    <property type="project" value="TreeGrafter"/>
</dbReference>
<dbReference type="InterPro" id="IPR057596">
    <property type="entry name" value="RDRP_core"/>
</dbReference>
<sequence length="1521" mass="169691">MSHSSVASGRGVQGFGPSTPRRENRDIADIINNLNRELCIGIELPDSTLSPSQSMQLANKDVDYNRWFRIRNAMQFLFYKDNPGLQLCLERFLIEARAESQTWPLRPQLKHPDEKPKAQTLGQKLRFQEILLSILESRKKATMQPDPTVRQLFPKNSDSSQPSSQQPCSQSAAEKPKYRPTIPAHCRAKEPSPNEPAPKRPSFGDEEADDSPHTSKRLKSSQPGPKVPPPDSERPSARALDSVPNRRRLGHDASSDESRSSSGYDSFHSAGSSRDSSTSRPSATDSAVFSQRSSNLSLTQSMAGPSSPSPTRGNTVMTSSSQFSNGLKPSGSQGSIEEISPTEFARSVNMRFGSYPANTTAGRAKTAEPSDLLTAITSEEEQALAEVADEIQSARTLEFRPIVQREPPALPTPRASDQMMDNRLSATTPVGKRPTSSSSGASTAYQSLPGSDSSPNPTPRPRPLEQDDGPTSLEDRLKNVWPRCPRFLHQAPLAIIWEVTRIAIHCNIDLDTLSLKHNPDSWKKGVSEIWKDLRQHQAFQGKTFPEKPSADAFAAALTTFDKGNYVVLMSVNLDFNPSRTGPLFLVDMRPLRFDQSCRLQRKFGGDRFFEILLPNCSATGVPDIISKREGGAEMVIRWLTEVQHQFCLRGWRPFYLKDAGYRKPARDYSLKADTEKPVYKERINFFAETGPDLIPRSQLAAMKNIHNFRPEYKLSQMLDWLLNISGSLKTQMQPFLKLWARIQLGLSKTFPAIVFEPDQIIHCEQDLTSPTGRVMNDGIARMSRAVARMIRDVLGLTELPTAVQARLGEAKGMWIMDVQDTSDDIWIETYPSQRKWECNHDDPHHRTLEIRSISTELKSAALNLQLLPVLENRAKDKDQMRAALASRLEDDLRKEFDKQKEAFKHPILFRQWIAEISNNRTSRVKHGHVPNLAGLPESKEELMHLMINSGFDPKKQSYLQNIAWDLQMKKCDTLKTKMNIKVGQSAYVYMVVDFTGTLEEGEVQLAFSSKFRAESDDLSFTLLADRDILVARSPAHFTSDVQRVRAVFRPELHALKDVIIFSSKGDVPLADKLSGGDYDGDMAWVCWDPQIVDTFENAEVPPQPDLSRYIKKDKTTFKDLVDNSDVPGPLEDKLHDAIYEMITKSFIFAMQPNFLGKCTNFKEKLCYQRNDVGDEYAVNLSTLVGNLVDQSKQGLTFTAHDWNEFRREMLGNPVIKGDPAYKRDSWDGPHKKAHIIDFLKFDVAQPAIKAELTALNEALSTARAGGKQPGEDDMAHFWDIDLVQPFKAFEKQANDHHLAPLKDLLRALKVAIEKVKKEWGTMMSSGDSYRPPTASASTPRRKGTANPSADLSYAEKVSILYNKYRDITIASLNLPPDPSVLSLEEPWLADPDENSRWALLKASTAFSMYGSDKGSPKFVWALAGRQLAAIKAMVSKGNSSGTAAGGRESGRGVERDGALVTMTPLMYAGMAPDQRFVKQWVAMQANNGSEFPEGEEGEGEGEGEEGEVAGGGWGFGGDDDY</sequence>
<feature type="region of interest" description="Disordered" evidence="1">
    <location>
        <begin position="398"/>
        <end position="476"/>
    </location>
</feature>
<dbReference type="GO" id="GO:0030422">
    <property type="term" value="P:siRNA processing"/>
    <property type="evidence" value="ECO:0007669"/>
    <property type="project" value="TreeGrafter"/>
</dbReference>
<dbReference type="GO" id="GO:0003723">
    <property type="term" value="F:RNA binding"/>
    <property type="evidence" value="ECO:0007669"/>
    <property type="project" value="UniProtKB-KW"/>
</dbReference>
<dbReference type="Gene3D" id="1.10.8.790">
    <property type="entry name" value="RNA-dependent RNA polymerase, slab domain, helical subdomain-like"/>
    <property type="match status" value="1"/>
</dbReference>
<evidence type="ECO:0000259" key="2">
    <source>
        <dbReference type="Pfam" id="PF05183"/>
    </source>
</evidence>
<feature type="compositionally biased region" description="Low complexity" evidence="1">
    <location>
        <begin position="260"/>
        <end position="286"/>
    </location>
</feature>
<feature type="region of interest" description="Disordered" evidence="1">
    <location>
        <begin position="1"/>
        <end position="24"/>
    </location>
</feature>
<feature type="region of interest" description="Disordered" evidence="1">
    <location>
        <begin position="1487"/>
        <end position="1521"/>
    </location>
</feature>